<dbReference type="Pfam" id="PF13966">
    <property type="entry name" value="zf-RVT"/>
    <property type="match status" value="1"/>
</dbReference>
<comment type="caution">
    <text evidence="2">The sequence shown here is derived from an EMBL/GenBank/DDBJ whole genome shotgun (WGS) entry which is preliminary data.</text>
</comment>
<dbReference type="SUPFAM" id="SSF82199">
    <property type="entry name" value="SET domain"/>
    <property type="match status" value="1"/>
</dbReference>
<dbReference type="EMBL" id="QGNW01000166">
    <property type="protein sequence ID" value="RVW89187.1"/>
    <property type="molecule type" value="Genomic_DNA"/>
</dbReference>
<evidence type="ECO:0000313" key="2">
    <source>
        <dbReference type="EMBL" id="RVW89187.1"/>
    </source>
</evidence>
<sequence length="320" mass="37187">MGGLGIRNLSIPNRALLCKWSWRFAVERDSYWKLIISTKYGVERGGWSTRGAREGHGVGLWKEISKEAGSKDAWVADYWDPMGEKGGWTPHFLRPFNDWEVEEVERFLSSIQGKRLDADVEDRMLWKETKNEIFTVKSLYKSLVHSCSVSFPSNIIWSPYVPTKVSFFDWKAYWEKVLTQDQLKRRGWILANKCCLCCVEEETINHILVHCSKVKILWDLVFSLFGVNWVLPLTVRDTLLSFPVQNIAHLAEELWAMRLGLKLLQERASIGSFWWAYISNLPETYSVPIFFPGEDIKNLQYAPLLYQVFKSINLNANTFC</sequence>
<reference evidence="2 3" key="1">
    <citation type="journal article" date="2018" name="PLoS Genet.">
        <title>Population sequencing reveals clonal diversity and ancestral inbreeding in the grapevine cultivar Chardonnay.</title>
        <authorList>
            <person name="Roach M.J."/>
            <person name="Johnson D.L."/>
            <person name="Bohlmann J."/>
            <person name="van Vuuren H.J."/>
            <person name="Jones S.J."/>
            <person name="Pretorius I.S."/>
            <person name="Schmidt S.A."/>
            <person name="Borneman A.R."/>
        </authorList>
    </citation>
    <scope>NUCLEOTIDE SEQUENCE [LARGE SCALE GENOMIC DNA]</scope>
    <source>
        <strain evidence="3">cv. Chardonnay</strain>
        <tissue evidence="2">Leaf</tissue>
    </source>
</reference>
<dbReference type="InterPro" id="IPR046341">
    <property type="entry name" value="SET_dom_sf"/>
</dbReference>
<dbReference type="AlphaFoldDB" id="A0A438HXK4"/>
<proteinExistence type="predicted"/>
<protein>
    <submittedName>
        <fullName evidence="2">Putative ribonuclease H protein</fullName>
    </submittedName>
</protein>
<dbReference type="Proteomes" id="UP000288805">
    <property type="component" value="Unassembled WGS sequence"/>
</dbReference>
<feature type="domain" description="Reverse transcriptase zinc-binding" evidence="1">
    <location>
        <begin position="134"/>
        <end position="218"/>
    </location>
</feature>
<accession>A0A438HXK4</accession>
<evidence type="ECO:0000313" key="3">
    <source>
        <dbReference type="Proteomes" id="UP000288805"/>
    </source>
</evidence>
<gene>
    <name evidence="2" type="primary">VvCHDp000001_1016</name>
    <name evidence="2" type="ORF">CK203_032690</name>
</gene>
<organism evidence="2 3">
    <name type="scientific">Vitis vinifera</name>
    <name type="common">Grape</name>
    <dbReference type="NCBI Taxonomy" id="29760"/>
    <lineage>
        <taxon>Eukaryota</taxon>
        <taxon>Viridiplantae</taxon>
        <taxon>Streptophyta</taxon>
        <taxon>Embryophyta</taxon>
        <taxon>Tracheophyta</taxon>
        <taxon>Spermatophyta</taxon>
        <taxon>Magnoliopsida</taxon>
        <taxon>eudicotyledons</taxon>
        <taxon>Gunneridae</taxon>
        <taxon>Pentapetalae</taxon>
        <taxon>rosids</taxon>
        <taxon>Vitales</taxon>
        <taxon>Vitaceae</taxon>
        <taxon>Viteae</taxon>
        <taxon>Vitis</taxon>
    </lineage>
</organism>
<dbReference type="InterPro" id="IPR026960">
    <property type="entry name" value="RVT-Znf"/>
</dbReference>
<evidence type="ECO:0000259" key="1">
    <source>
        <dbReference type="Pfam" id="PF13966"/>
    </source>
</evidence>
<name>A0A438HXK4_VITVI</name>
<dbReference type="Gene3D" id="3.90.1410.10">
    <property type="entry name" value="set domain protein methyltransferase, domain 1"/>
    <property type="match status" value="1"/>
</dbReference>